<dbReference type="OrthoDB" id="2645723at2"/>
<organism evidence="2 3">
    <name type="scientific">Thermomonospora echinospora</name>
    <dbReference type="NCBI Taxonomy" id="1992"/>
    <lineage>
        <taxon>Bacteria</taxon>
        <taxon>Bacillati</taxon>
        <taxon>Actinomycetota</taxon>
        <taxon>Actinomycetes</taxon>
        <taxon>Streptosporangiales</taxon>
        <taxon>Thermomonosporaceae</taxon>
        <taxon>Thermomonospora</taxon>
    </lineage>
</organism>
<dbReference type="Gene3D" id="3.40.50.1820">
    <property type="entry name" value="alpha/beta hydrolase"/>
    <property type="match status" value="1"/>
</dbReference>
<dbReference type="Proteomes" id="UP000236723">
    <property type="component" value="Unassembled WGS sequence"/>
</dbReference>
<name>A0A1H5XNN7_9ACTN</name>
<keyword evidence="2" id="KW-0378">Hydrolase</keyword>
<proteinExistence type="predicted"/>
<evidence type="ECO:0000313" key="3">
    <source>
        <dbReference type="Proteomes" id="UP000236723"/>
    </source>
</evidence>
<dbReference type="Pfam" id="PF00561">
    <property type="entry name" value="Abhydrolase_1"/>
    <property type="match status" value="1"/>
</dbReference>
<dbReference type="InterPro" id="IPR029058">
    <property type="entry name" value="AB_hydrolase_fold"/>
</dbReference>
<dbReference type="InterPro" id="IPR000073">
    <property type="entry name" value="AB_hydrolase_1"/>
</dbReference>
<dbReference type="RefSeq" id="WP_103937458.1">
    <property type="nucleotide sequence ID" value="NZ_FNVO01000003.1"/>
</dbReference>
<dbReference type="AlphaFoldDB" id="A0A1H5XNN7"/>
<dbReference type="GO" id="GO:0016787">
    <property type="term" value="F:hydrolase activity"/>
    <property type="evidence" value="ECO:0007669"/>
    <property type="project" value="UniProtKB-KW"/>
</dbReference>
<dbReference type="PRINTS" id="PR00111">
    <property type="entry name" value="ABHYDROLASE"/>
</dbReference>
<dbReference type="PANTHER" id="PTHR43194">
    <property type="entry name" value="HYDROLASE ALPHA/BETA FOLD FAMILY"/>
    <property type="match status" value="1"/>
</dbReference>
<evidence type="ECO:0000313" key="2">
    <source>
        <dbReference type="EMBL" id="SEG12970.1"/>
    </source>
</evidence>
<dbReference type="PANTHER" id="PTHR43194:SF2">
    <property type="entry name" value="PEROXISOMAL MEMBRANE PROTEIN LPX1"/>
    <property type="match status" value="1"/>
</dbReference>
<feature type="domain" description="AB hydrolase-1" evidence="1">
    <location>
        <begin position="26"/>
        <end position="145"/>
    </location>
</feature>
<gene>
    <name evidence="2" type="ORF">SAMN04489712_103323</name>
</gene>
<accession>A0A1H5XNN7</accession>
<dbReference type="EMBL" id="FNVO01000003">
    <property type="protein sequence ID" value="SEG12970.1"/>
    <property type="molecule type" value="Genomic_DNA"/>
</dbReference>
<reference evidence="3" key="1">
    <citation type="submission" date="2016-10" db="EMBL/GenBank/DDBJ databases">
        <authorList>
            <person name="Varghese N."/>
            <person name="Submissions S."/>
        </authorList>
    </citation>
    <scope>NUCLEOTIDE SEQUENCE [LARGE SCALE GENOMIC DNA]</scope>
    <source>
        <strain evidence="3">DSM 43163</strain>
    </source>
</reference>
<sequence length="273" mass="28695">MPEVTARGLRFHVQELGPPEPAGDAPVVVFVHGLAIDNLTSFLYTLAGPLARAGAHCVLYDLRGHGLSERPATGYTAADGVADLFGVLDALGHRRPVHLVANSFGGVIALNAALARPGRVAGLVMIEAYGPAWHTGDWNEHMLNTLGKSALTLEYERTAERLLEIGWRRQGRQTATAAALLNGTSLLADLAAADPVPPPGLTGLACPVLAVYGEHSEVAGAGRLLLRHAPDCSLHQMAGYAHTVLTDGTAELLGVMLPWLADRAGLRVPVEVS</sequence>
<evidence type="ECO:0000259" key="1">
    <source>
        <dbReference type="Pfam" id="PF00561"/>
    </source>
</evidence>
<dbReference type="InterPro" id="IPR050228">
    <property type="entry name" value="Carboxylesterase_BioH"/>
</dbReference>
<keyword evidence="3" id="KW-1185">Reference proteome</keyword>
<protein>
    <submittedName>
        <fullName evidence="2">Alpha/beta hydrolase family protein</fullName>
    </submittedName>
</protein>
<dbReference type="SUPFAM" id="SSF53474">
    <property type="entry name" value="alpha/beta-Hydrolases"/>
    <property type="match status" value="1"/>
</dbReference>